<keyword evidence="2" id="KW-1185">Reference proteome</keyword>
<organism evidence="1 2">
    <name type="scientific">Microbacterium bandirmense</name>
    <dbReference type="NCBI Taxonomy" id="3122050"/>
    <lineage>
        <taxon>Bacteria</taxon>
        <taxon>Bacillati</taxon>
        <taxon>Actinomycetota</taxon>
        <taxon>Actinomycetes</taxon>
        <taxon>Micrococcales</taxon>
        <taxon>Microbacteriaceae</taxon>
        <taxon>Microbacterium</taxon>
    </lineage>
</organism>
<gene>
    <name evidence="1" type="ORF">WDU99_09910</name>
</gene>
<name>A0ABU8LDH5_9MICO</name>
<evidence type="ECO:0000313" key="1">
    <source>
        <dbReference type="EMBL" id="MEJ1088631.1"/>
    </source>
</evidence>
<comment type="caution">
    <text evidence="1">The sequence shown here is derived from an EMBL/GenBank/DDBJ whole genome shotgun (WGS) entry which is preliminary data.</text>
</comment>
<sequence length="151" mass="16087">MTAAALLANARDELRDVPQNGLGVVKVSRWRGTRIVRAGQAWHLGVLLLADDAVFETGEVLRAAAEVRRGYTAESARARADRRAQARRGGFAEGEIVHVDWHPIDVAAVDTGDASGPLVLVDGEPHVRWAPGASPVPLAGYLAERIALARG</sequence>
<reference evidence="1 2" key="1">
    <citation type="submission" date="2024-02" db="EMBL/GenBank/DDBJ databases">
        <authorList>
            <person name="Saticioglu I.B."/>
        </authorList>
    </citation>
    <scope>NUCLEOTIDE SEQUENCE [LARGE SCALE GENOMIC DNA]</scope>
    <source>
        <strain evidence="1 2">Mu-80</strain>
    </source>
</reference>
<protein>
    <submittedName>
        <fullName evidence="1">Glutaminase</fullName>
    </submittedName>
</protein>
<proteinExistence type="predicted"/>
<accession>A0ABU8LDH5</accession>
<evidence type="ECO:0000313" key="2">
    <source>
        <dbReference type="Proteomes" id="UP001371224"/>
    </source>
</evidence>
<dbReference type="EMBL" id="JBBDGM010000007">
    <property type="protein sequence ID" value="MEJ1088631.1"/>
    <property type="molecule type" value="Genomic_DNA"/>
</dbReference>
<dbReference type="Proteomes" id="UP001371224">
    <property type="component" value="Unassembled WGS sequence"/>
</dbReference>
<dbReference type="RefSeq" id="WP_337332288.1">
    <property type="nucleotide sequence ID" value="NZ_JBBDGM010000007.1"/>
</dbReference>